<dbReference type="EMBL" id="CAJVPM010000915">
    <property type="protein sequence ID" value="CAG8454745.1"/>
    <property type="molecule type" value="Genomic_DNA"/>
</dbReference>
<evidence type="ECO:0000313" key="1">
    <source>
        <dbReference type="EMBL" id="CAG8454745.1"/>
    </source>
</evidence>
<name>A0ACA9K6I1_9GLOM</name>
<dbReference type="Proteomes" id="UP000789860">
    <property type="component" value="Unassembled WGS sequence"/>
</dbReference>
<keyword evidence="2" id="KW-1185">Reference proteome</keyword>
<sequence>MWTNDQLYLLIAERRNRNTKYHDIPRSSKRILTRKDKTTNRDNINNVNNANGNSGYNTNDVGRNLDNAIYSSLSNLVNTTSTPNIFASQNNSDISMLDIEGSQLPSYIENINEED</sequence>
<reference evidence="1" key="1">
    <citation type="submission" date="2021-06" db="EMBL/GenBank/DDBJ databases">
        <authorList>
            <person name="Kallberg Y."/>
            <person name="Tangrot J."/>
            <person name="Rosling A."/>
        </authorList>
    </citation>
    <scope>NUCLEOTIDE SEQUENCE</scope>
    <source>
        <strain evidence="1">AU212A</strain>
    </source>
</reference>
<accession>A0ACA9K6I1</accession>
<organism evidence="1 2">
    <name type="scientific">Scutellospora calospora</name>
    <dbReference type="NCBI Taxonomy" id="85575"/>
    <lineage>
        <taxon>Eukaryota</taxon>
        <taxon>Fungi</taxon>
        <taxon>Fungi incertae sedis</taxon>
        <taxon>Mucoromycota</taxon>
        <taxon>Glomeromycotina</taxon>
        <taxon>Glomeromycetes</taxon>
        <taxon>Diversisporales</taxon>
        <taxon>Gigasporaceae</taxon>
        <taxon>Scutellospora</taxon>
    </lineage>
</organism>
<comment type="caution">
    <text evidence="1">The sequence shown here is derived from an EMBL/GenBank/DDBJ whole genome shotgun (WGS) entry which is preliminary data.</text>
</comment>
<proteinExistence type="predicted"/>
<protein>
    <submittedName>
        <fullName evidence="1">8321_t:CDS:1</fullName>
    </submittedName>
</protein>
<gene>
    <name evidence="1" type="ORF">SCALOS_LOCUS1351</name>
</gene>
<evidence type="ECO:0000313" key="2">
    <source>
        <dbReference type="Proteomes" id="UP000789860"/>
    </source>
</evidence>